<dbReference type="InterPro" id="IPR005107">
    <property type="entry name" value="CO_DH_flav_C"/>
</dbReference>
<dbReference type="GO" id="GO:0071949">
    <property type="term" value="F:FAD binding"/>
    <property type="evidence" value="ECO:0007669"/>
    <property type="project" value="InterPro"/>
</dbReference>
<dbReference type="SMART" id="SM01092">
    <property type="entry name" value="CO_deh_flav_C"/>
    <property type="match status" value="1"/>
</dbReference>
<dbReference type="Gene3D" id="3.30.390.50">
    <property type="entry name" value="CO dehydrogenase flavoprotein, C-terminal domain"/>
    <property type="match status" value="1"/>
</dbReference>
<dbReference type="Proteomes" id="UP000046155">
    <property type="component" value="Unassembled WGS sequence"/>
</dbReference>
<dbReference type="Pfam" id="PF03450">
    <property type="entry name" value="CO_deh_flav_C"/>
    <property type="match status" value="1"/>
</dbReference>
<gene>
    <name evidence="5" type="primary">xdhB</name>
    <name evidence="5" type="ORF">SSCH_1190008</name>
</gene>
<evidence type="ECO:0000259" key="4">
    <source>
        <dbReference type="PROSITE" id="PS51387"/>
    </source>
</evidence>
<dbReference type="InterPro" id="IPR036683">
    <property type="entry name" value="CO_DH_flav_C_dom_sf"/>
</dbReference>
<name>A0A0B7MI74_9FIRM</name>
<reference evidence="6" key="1">
    <citation type="submission" date="2015-01" db="EMBL/GenBank/DDBJ databases">
        <authorList>
            <person name="Manzoor Shahid"/>
            <person name="Zubair Saima"/>
        </authorList>
    </citation>
    <scope>NUCLEOTIDE SEQUENCE [LARGE SCALE GENOMIC DNA]</scope>
    <source>
        <strain evidence="6">Sp3</strain>
    </source>
</reference>
<sequence>MLSQAAAMVGAPAIRNRGTVGGNIQSASPAADVVVPLLALDAKLVLASIGGKREIYLKDFHLGPGKTDRKPEELITEIRFDCLEDDRSVFYKLGQRNALAIAIVSLALQISFSSQNEVTKVAIALGSVAPTAVRASNTEDYLLGKTLTDETIRMAREMLTKDIKPISDLRASSEYRDSASQVLLARALKSVMPNSNTSCRGAV</sequence>
<protein>
    <submittedName>
        <fullName evidence="5">Xanthine dehydrogenase, small subunit (Part 2)</fullName>
        <ecNumber evidence="5">1.17.1.4</ecNumber>
    </submittedName>
</protein>
<evidence type="ECO:0000256" key="3">
    <source>
        <dbReference type="ARBA" id="ARBA00023002"/>
    </source>
</evidence>
<dbReference type="SUPFAM" id="SSF56176">
    <property type="entry name" value="FAD-binding/transporter-associated domain-like"/>
    <property type="match status" value="1"/>
</dbReference>
<dbReference type="InterPro" id="IPR016169">
    <property type="entry name" value="FAD-bd_PCMH_sub2"/>
</dbReference>
<dbReference type="GO" id="GO:0004854">
    <property type="term" value="F:xanthine dehydrogenase activity"/>
    <property type="evidence" value="ECO:0007669"/>
    <property type="project" value="UniProtKB-EC"/>
</dbReference>
<dbReference type="Pfam" id="PF00941">
    <property type="entry name" value="FAD_binding_5"/>
    <property type="match status" value="1"/>
</dbReference>
<keyword evidence="2" id="KW-0274">FAD</keyword>
<dbReference type="EMBL" id="CDRZ01000023">
    <property type="protein sequence ID" value="CEO87686.1"/>
    <property type="molecule type" value="Genomic_DNA"/>
</dbReference>
<organism evidence="5 6">
    <name type="scientific">Syntrophaceticus schinkii</name>
    <dbReference type="NCBI Taxonomy" id="499207"/>
    <lineage>
        <taxon>Bacteria</taxon>
        <taxon>Bacillati</taxon>
        <taxon>Bacillota</taxon>
        <taxon>Clostridia</taxon>
        <taxon>Thermoanaerobacterales</taxon>
        <taxon>Thermoanaerobacterales Family III. Incertae Sedis</taxon>
        <taxon>Syntrophaceticus</taxon>
    </lineage>
</organism>
<evidence type="ECO:0000256" key="2">
    <source>
        <dbReference type="ARBA" id="ARBA00022827"/>
    </source>
</evidence>
<evidence type="ECO:0000313" key="6">
    <source>
        <dbReference type="Proteomes" id="UP000046155"/>
    </source>
</evidence>
<feature type="domain" description="FAD-binding PCMH-type" evidence="4">
    <location>
        <begin position="1"/>
        <end position="85"/>
    </location>
</feature>
<keyword evidence="3 5" id="KW-0560">Oxidoreductase</keyword>
<dbReference type="PANTHER" id="PTHR42659:SF2">
    <property type="entry name" value="XANTHINE DEHYDROGENASE SUBUNIT C-RELATED"/>
    <property type="match status" value="1"/>
</dbReference>
<keyword evidence="6" id="KW-1185">Reference proteome</keyword>
<proteinExistence type="predicted"/>
<dbReference type="SUPFAM" id="SSF55447">
    <property type="entry name" value="CO dehydrogenase flavoprotein C-terminal domain-like"/>
    <property type="match status" value="1"/>
</dbReference>
<dbReference type="Gene3D" id="3.30.465.10">
    <property type="match status" value="1"/>
</dbReference>
<evidence type="ECO:0000256" key="1">
    <source>
        <dbReference type="ARBA" id="ARBA00022630"/>
    </source>
</evidence>
<keyword evidence="1" id="KW-0285">Flavoprotein</keyword>
<dbReference type="InterPro" id="IPR051312">
    <property type="entry name" value="Diverse_Substr_Oxidored"/>
</dbReference>
<dbReference type="InterPro" id="IPR036318">
    <property type="entry name" value="FAD-bd_PCMH-like_sf"/>
</dbReference>
<dbReference type="AlphaFoldDB" id="A0A0B7MI74"/>
<dbReference type="PROSITE" id="PS51387">
    <property type="entry name" value="FAD_PCMH"/>
    <property type="match status" value="1"/>
</dbReference>
<dbReference type="PANTHER" id="PTHR42659">
    <property type="entry name" value="XANTHINE DEHYDROGENASE SUBUNIT C-RELATED"/>
    <property type="match status" value="1"/>
</dbReference>
<dbReference type="InterPro" id="IPR016166">
    <property type="entry name" value="FAD-bd_PCMH"/>
</dbReference>
<accession>A0A0B7MI74</accession>
<evidence type="ECO:0000313" key="5">
    <source>
        <dbReference type="EMBL" id="CEO87686.1"/>
    </source>
</evidence>
<dbReference type="EC" id="1.17.1.4" evidence="5"/>
<dbReference type="InterPro" id="IPR002346">
    <property type="entry name" value="Mopterin_DH_FAD-bd"/>
</dbReference>